<evidence type="ECO:0000256" key="1">
    <source>
        <dbReference type="ARBA" id="ARBA00004651"/>
    </source>
</evidence>
<feature type="transmembrane region" description="Helical" evidence="9">
    <location>
        <begin position="100"/>
        <end position="118"/>
    </location>
</feature>
<dbReference type="NCBIfam" id="TIGR00410">
    <property type="entry name" value="lacE"/>
    <property type="match status" value="1"/>
</dbReference>
<keyword evidence="6 9" id="KW-1133">Transmembrane helix</keyword>
<dbReference type="Proteomes" id="UP000184241">
    <property type="component" value="Unassembled WGS sequence"/>
</dbReference>
<evidence type="ECO:0000256" key="6">
    <source>
        <dbReference type="ARBA" id="ARBA00022989"/>
    </source>
</evidence>
<feature type="transmembrane region" description="Helical" evidence="9">
    <location>
        <begin position="374"/>
        <end position="393"/>
    </location>
</feature>
<keyword evidence="4 8" id="KW-0762">Sugar transport</keyword>
<evidence type="ECO:0000256" key="2">
    <source>
        <dbReference type="ARBA" id="ARBA00022448"/>
    </source>
</evidence>
<proteinExistence type="predicted"/>
<keyword evidence="3 8" id="KW-1003">Cell membrane</keyword>
<dbReference type="InterPro" id="IPR051088">
    <property type="entry name" value="PTS_Sugar-EIIC/EIIB"/>
</dbReference>
<dbReference type="EMBL" id="FQXU01000003">
    <property type="protein sequence ID" value="SHH59140.1"/>
    <property type="molecule type" value="Genomic_DNA"/>
</dbReference>
<reference evidence="11 12" key="1">
    <citation type="submission" date="2016-11" db="EMBL/GenBank/DDBJ databases">
        <authorList>
            <person name="Jaros S."/>
            <person name="Januszkiewicz K."/>
            <person name="Wedrychowicz H."/>
        </authorList>
    </citation>
    <scope>NUCLEOTIDE SEQUENCE [LARGE SCALE GENOMIC DNA]</scope>
    <source>
        <strain evidence="11 12">DSM 6191</strain>
    </source>
</reference>
<dbReference type="GO" id="GO:0009401">
    <property type="term" value="P:phosphoenolpyruvate-dependent sugar phosphotransferase system"/>
    <property type="evidence" value="ECO:0007669"/>
    <property type="project" value="InterPro"/>
</dbReference>
<feature type="transmembrane region" description="Helical" evidence="9">
    <location>
        <begin position="219"/>
        <end position="242"/>
    </location>
</feature>
<comment type="subcellular location">
    <subcellularLocation>
        <location evidence="1">Cell membrane</location>
        <topology evidence="1">Multi-pass membrane protein</topology>
    </subcellularLocation>
</comment>
<feature type="transmembrane region" description="Helical" evidence="9">
    <location>
        <begin position="347"/>
        <end position="367"/>
    </location>
</feature>
<dbReference type="RefSeq" id="WP_073016258.1">
    <property type="nucleotide sequence ID" value="NZ_FQXU01000003.1"/>
</dbReference>
<evidence type="ECO:0000256" key="7">
    <source>
        <dbReference type="ARBA" id="ARBA00023136"/>
    </source>
</evidence>
<dbReference type="GO" id="GO:1901264">
    <property type="term" value="P:carbohydrate derivative transport"/>
    <property type="evidence" value="ECO:0007669"/>
    <property type="project" value="TreeGrafter"/>
</dbReference>
<evidence type="ECO:0000256" key="9">
    <source>
        <dbReference type="SAM" id="Phobius"/>
    </source>
</evidence>
<dbReference type="InterPro" id="IPR004501">
    <property type="entry name" value="PTS_EIIC_3"/>
</dbReference>
<evidence type="ECO:0000313" key="11">
    <source>
        <dbReference type="EMBL" id="SHH59140.1"/>
    </source>
</evidence>
<comment type="function">
    <text evidence="8">The phosphoenolpyruvate-dependent sugar phosphotransferase system (PTS), a major carbohydrate active -transport system, catalyzes the phosphorylation of incoming sugar substrates concomitant with their translocation across the cell membrane.</text>
</comment>
<evidence type="ECO:0000313" key="12">
    <source>
        <dbReference type="Proteomes" id="UP000184241"/>
    </source>
</evidence>
<dbReference type="GO" id="GO:0008982">
    <property type="term" value="F:protein-N(PI)-phosphohistidine-sugar phosphotransferase activity"/>
    <property type="evidence" value="ECO:0007669"/>
    <property type="project" value="UniProtKB-UniRule"/>
</dbReference>
<keyword evidence="5 9" id="KW-0812">Transmembrane</keyword>
<gene>
    <name evidence="11" type="ORF">SAMN02745941_00438</name>
</gene>
<sequence length="440" mass="47407">MSETRGEKLISIVMKFVELKAIVALKDGIIYTLPMSLVGSVFLLLAQIPYKPFNDWMAGIFGAGWTEPLFQVYNSTMQIMAIIAVIGIAYTYAKNEGHEPLGSGIIAFAVFLITLNQYTTSAAGEVVSGVIPRTWLGGQGMVTAIIIGLLVGFVYSWFLTKKITIKMPAGVPQGVSNQFSALIPGLVIITATMFVYMFFRYALNTTLIDFIFKVLQTPLQGFTDSLIGLIITTALVPFFWWFGVHGATIVGGVMSGLTAANRLDNQAIIDAGKELTLANGGHIVTDQFGASFVTVTGSGLTIGLVILMLTIAKSEQNKALGKLAVGPGIFNINEPILFGFPMVMNPLMFIPFIAAPTISAVVAYLAMRVGLVPLFTGVTVPWTTPPIISGFILGGWRTALMQIVCIGISVVVYFPFFKKIDAMNLKNEQEAEVEASSLNV</sequence>
<dbReference type="AlphaFoldDB" id="A0A1M5U892"/>
<feature type="transmembrane region" description="Helical" evidence="9">
    <location>
        <begin position="29"/>
        <end position="50"/>
    </location>
</feature>
<dbReference type="GO" id="GO:0005886">
    <property type="term" value="C:plasma membrane"/>
    <property type="evidence" value="ECO:0007669"/>
    <property type="project" value="UniProtKB-SubCell"/>
</dbReference>
<dbReference type="Pfam" id="PF02378">
    <property type="entry name" value="PTS_EIIC"/>
    <property type="match status" value="1"/>
</dbReference>
<dbReference type="InterPro" id="IPR003352">
    <property type="entry name" value="PTS_EIIC"/>
</dbReference>
<dbReference type="InterPro" id="IPR004796">
    <property type="entry name" value="PTS_IIC_cello"/>
</dbReference>
<organism evidence="11 12">
    <name type="scientific">Clostridium intestinale DSM 6191</name>
    <dbReference type="NCBI Taxonomy" id="1121320"/>
    <lineage>
        <taxon>Bacteria</taxon>
        <taxon>Bacillati</taxon>
        <taxon>Bacillota</taxon>
        <taxon>Clostridia</taxon>
        <taxon>Eubacteriales</taxon>
        <taxon>Clostridiaceae</taxon>
        <taxon>Clostridium</taxon>
    </lineage>
</organism>
<dbReference type="PROSITE" id="PS51105">
    <property type="entry name" value="PTS_EIIC_TYPE_3"/>
    <property type="match status" value="1"/>
</dbReference>
<accession>A0A1M5U892</accession>
<keyword evidence="7 8" id="KW-0472">Membrane</keyword>
<evidence type="ECO:0000256" key="4">
    <source>
        <dbReference type="ARBA" id="ARBA00022597"/>
    </source>
</evidence>
<evidence type="ECO:0000256" key="8">
    <source>
        <dbReference type="PIRNR" id="PIRNR006351"/>
    </source>
</evidence>
<feature type="transmembrane region" description="Helical" evidence="9">
    <location>
        <begin position="179"/>
        <end position="199"/>
    </location>
</feature>
<dbReference type="PANTHER" id="PTHR33989">
    <property type="match status" value="1"/>
</dbReference>
<feature type="domain" description="PTS EIIC type-3" evidence="10">
    <location>
        <begin position="5"/>
        <end position="416"/>
    </location>
</feature>
<evidence type="ECO:0000256" key="5">
    <source>
        <dbReference type="ARBA" id="ARBA00022692"/>
    </source>
</evidence>
<evidence type="ECO:0000259" key="10">
    <source>
        <dbReference type="PROSITE" id="PS51105"/>
    </source>
</evidence>
<dbReference type="PIRSF" id="PIRSF006351">
    <property type="entry name" value="PTS_EIIC-Cellobiose"/>
    <property type="match status" value="1"/>
</dbReference>
<protein>
    <recommendedName>
        <fullName evidence="8">Permease IIC component</fullName>
    </recommendedName>
</protein>
<dbReference type="PANTHER" id="PTHR33989:SF4">
    <property type="entry name" value="PTS SYSTEM N,N'-DIACETYLCHITOBIOSE-SPECIFIC EIIC COMPONENT"/>
    <property type="match status" value="1"/>
</dbReference>
<feature type="transmembrane region" description="Helical" evidence="9">
    <location>
        <begin position="70"/>
        <end position="93"/>
    </location>
</feature>
<feature type="transmembrane region" description="Helical" evidence="9">
    <location>
        <begin position="138"/>
        <end position="158"/>
    </location>
</feature>
<feature type="transmembrane region" description="Helical" evidence="9">
    <location>
        <begin position="292"/>
        <end position="312"/>
    </location>
</feature>
<evidence type="ECO:0000256" key="3">
    <source>
        <dbReference type="ARBA" id="ARBA00022475"/>
    </source>
</evidence>
<feature type="transmembrane region" description="Helical" evidence="9">
    <location>
        <begin position="399"/>
        <end position="417"/>
    </location>
</feature>
<name>A0A1M5U892_9CLOT</name>
<keyword evidence="2 8" id="KW-0813">Transport</keyword>